<keyword evidence="1" id="KW-0479">Metal-binding</keyword>
<dbReference type="Proteomes" id="UP000663828">
    <property type="component" value="Unassembled WGS sequence"/>
</dbReference>
<dbReference type="Proteomes" id="UP000663852">
    <property type="component" value="Unassembled WGS sequence"/>
</dbReference>
<dbReference type="Pfam" id="PF08238">
    <property type="entry name" value="Sel1"/>
    <property type="match status" value="5"/>
</dbReference>
<feature type="repeat" description="TPR" evidence="6">
    <location>
        <begin position="272"/>
        <end position="305"/>
    </location>
</feature>
<dbReference type="SMART" id="SM00028">
    <property type="entry name" value="TPR"/>
    <property type="match status" value="4"/>
</dbReference>
<evidence type="ECO:0000313" key="8">
    <source>
        <dbReference type="EMBL" id="CAF1308891.1"/>
    </source>
</evidence>
<evidence type="ECO:0000256" key="5">
    <source>
        <dbReference type="PROSITE-ProRule" id="PRU00134"/>
    </source>
</evidence>
<dbReference type="Pfam" id="PF01753">
    <property type="entry name" value="zf-MYND"/>
    <property type="match status" value="1"/>
</dbReference>
<keyword evidence="6" id="KW-0802">TPR repeat</keyword>
<dbReference type="OrthoDB" id="272077at2759"/>
<dbReference type="PROSITE" id="PS50865">
    <property type="entry name" value="ZF_MYND_2"/>
    <property type="match status" value="1"/>
</dbReference>
<feature type="domain" description="MYND-type" evidence="7">
    <location>
        <begin position="1053"/>
        <end position="1092"/>
    </location>
</feature>
<comment type="caution">
    <text evidence="9">The sequence shown here is derived from an EMBL/GenBank/DDBJ whole genome shotgun (WGS) entry which is preliminary data.</text>
</comment>
<sequence length="1095" mass="126296">MANITLEVRNYFKLELLISRSYNPLRNLFKTRYSLFNNGQTWIDSPTCGNNYLTNVITKNKNINITPAQKTSVANGNTSEWDISTLCSILLFSRRPQTLNSNDIQQLDQEDKLVTQLRDTRNKLVHHSSKSVDHTEFNQLWNDISTILVTFGENETELDKLKEDSIFDLPRQIINEENTNEAKYFNSLGTKAHKDENYSEAIALFIKATVLPGVSDHDRAAFFSNMAASRLAFYKQRFYSTDSSDDDNKIEKELDRALKDAKQARKLWYTWWKAHFRVGLIYAVLEDHEKAINSFERALALDPSRNEIQQPLAESRIIVHRNSRQEYTDLQADWKPIHERLNELKEKYGIDPEQRRQFDNLRALLDPSEADVLKGHKFSLGDIDVIQDYEQAAKYFAKAANAGNAEGMYNLARLLDKGLGIKKDHNLARQWLEKAAAQPTQHPIITGMSNGCVAEAEHALGVRYYEGISVCKDFSLAVYWYQRAVDHGSAMAANNLGCMYLDGIGVSKDLQKAEELHELGAKRGNAVAMMTLAEILLGKNDFQMARIWYDRACESGNIIAQRDRAKFMKMLENRQQCSPDIQEAISKATNYCLLSQSKISASVASEHHYLRDYNMLCEHANLGSITAKNLCTALEHYAPALNLLLSFETFAEEQENVFVHELSQCYRIETIVAQIPGNMHKKVSNIIDRVLRRCTQESTSSVSQLDEDVRVCYATLNLNSYDLIEQFLETCKQKYPRSVHFFLLSGTVHGFKRQPDAGLFNINSGLEIEPSNYELLYHKAVLLRHIRKDMNEAIKAYQQFITIAPKDHRKIPEAYYEMAICYMTDSHTPEVMMQWIHKQYKEGKEAERLQLPCFLPYKSEHLPFIQPFIDMTEPESNVKPTPIKNRTQHLTDPERVKLILKHRMWEKTTLDEKQNSAYKSFSTTVKPRVQQHTDKSLIGLKSITLREMNPRKDHVYTGYVLSVTIIEEALSWNPSIHLVIEDENFDCQRMLIYEISDEEGEQLTSKLYTIGKKIHVINPYLRIGKLDMKPSIRVDDISSIVMQSKSEWILNMCRYCCEANALKFCGQCRQARYCSKECQTSDWKLYKHKLICKNK</sequence>
<organism evidence="9 11">
    <name type="scientific">Adineta ricciae</name>
    <name type="common">Rotifer</name>
    <dbReference type="NCBI Taxonomy" id="249248"/>
    <lineage>
        <taxon>Eukaryota</taxon>
        <taxon>Metazoa</taxon>
        <taxon>Spiralia</taxon>
        <taxon>Gnathifera</taxon>
        <taxon>Rotifera</taxon>
        <taxon>Eurotatoria</taxon>
        <taxon>Bdelloidea</taxon>
        <taxon>Adinetida</taxon>
        <taxon>Adinetidae</taxon>
        <taxon>Adineta</taxon>
    </lineage>
</organism>
<dbReference type="PANTHER" id="PTHR11102:SF160">
    <property type="entry name" value="ERAD-ASSOCIATED E3 UBIQUITIN-PROTEIN LIGASE COMPONENT HRD3"/>
    <property type="match status" value="1"/>
</dbReference>
<dbReference type="InterPro" id="IPR019734">
    <property type="entry name" value="TPR_rpt"/>
</dbReference>
<keyword evidence="10" id="KW-1185">Reference proteome</keyword>
<proteinExistence type="inferred from homology"/>
<comment type="similarity">
    <text evidence="4">Belongs to the sel-1 family.</text>
</comment>
<evidence type="ECO:0000256" key="1">
    <source>
        <dbReference type="ARBA" id="ARBA00022723"/>
    </source>
</evidence>
<dbReference type="EMBL" id="CAJNOJ010000398">
    <property type="protein sequence ID" value="CAF1433324.1"/>
    <property type="molecule type" value="Genomic_DNA"/>
</dbReference>
<keyword evidence="3" id="KW-0862">Zinc</keyword>
<name>A0A815N2U3_ADIRI</name>
<dbReference type="GO" id="GO:0008270">
    <property type="term" value="F:zinc ion binding"/>
    <property type="evidence" value="ECO:0007669"/>
    <property type="project" value="UniProtKB-KW"/>
</dbReference>
<accession>A0A815N2U3</accession>
<evidence type="ECO:0000313" key="11">
    <source>
        <dbReference type="Proteomes" id="UP000663852"/>
    </source>
</evidence>
<keyword evidence="2 5" id="KW-0863">Zinc-finger</keyword>
<dbReference type="Pfam" id="PF18738">
    <property type="entry name" value="HEPN_DZIP3"/>
    <property type="match status" value="1"/>
</dbReference>
<dbReference type="PANTHER" id="PTHR11102">
    <property type="entry name" value="SEL-1-LIKE PROTEIN"/>
    <property type="match status" value="1"/>
</dbReference>
<evidence type="ECO:0000256" key="4">
    <source>
        <dbReference type="ARBA" id="ARBA00038101"/>
    </source>
</evidence>
<dbReference type="Gene3D" id="1.25.40.10">
    <property type="entry name" value="Tetratricopeptide repeat domain"/>
    <property type="match status" value="4"/>
</dbReference>
<dbReference type="EMBL" id="CAJNOR010002542">
    <property type="protein sequence ID" value="CAF1308891.1"/>
    <property type="molecule type" value="Genomic_DNA"/>
</dbReference>
<evidence type="ECO:0000256" key="3">
    <source>
        <dbReference type="ARBA" id="ARBA00022833"/>
    </source>
</evidence>
<dbReference type="InterPro" id="IPR011990">
    <property type="entry name" value="TPR-like_helical_dom_sf"/>
</dbReference>
<dbReference type="Pfam" id="PF13181">
    <property type="entry name" value="TPR_8"/>
    <property type="match status" value="1"/>
</dbReference>
<dbReference type="AlphaFoldDB" id="A0A815N2U3"/>
<protein>
    <recommendedName>
        <fullName evidence="7">MYND-type domain-containing protein</fullName>
    </recommendedName>
</protein>
<dbReference type="InterPro" id="IPR041249">
    <property type="entry name" value="HEPN_DZIP3"/>
</dbReference>
<evidence type="ECO:0000259" key="7">
    <source>
        <dbReference type="PROSITE" id="PS50865"/>
    </source>
</evidence>
<dbReference type="PROSITE" id="PS50293">
    <property type="entry name" value="TPR_REGION"/>
    <property type="match status" value="1"/>
</dbReference>
<gene>
    <name evidence="9" type="ORF">EDS130_LOCUS38355</name>
    <name evidence="8" type="ORF">XAT740_LOCUS29272</name>
</gene>
<dbReference type="Pfam" id="PF00515">
    <property type="entry name" value="TPR_1"/>
    <property type="match status" value="1"/>
</dbReference>
<dbReference type="SUPFAM" id="SSF144232">
    <property type="entry name" value="HIT/MYND zinc finger-like"/>
    <property type="match status" value="1"/>
</dbReference>
<dbReference type="SMART" id="SM00671">
    <property type="entry name" value="SEL1"/>
    <property type="match status" value="6"/>
</dbReference>
<dbReference type="InterPro" id="IPR002893">
    <property type="entry name" value="Znf_MYND"/>
</dbReference>
<dbReference type="PROSITE" id="PS50005">
    <property type="entry name" value="TPR"/>
    <property type="match status" value="1"/>
</dbReference>
<reference evidence="9" key="1">
    <citation type="submission" date="2021-02" db="EMBL/GenBank/DDBJ databases">
        <authorList>
            <person name="Nowell W R."/>
        </authorList>
    </citation>
    <scope>NUCLEOTIDE SEQUENCE</scope>
</reference>
<dbReference type="InterPro" id="IPR050767">
    <property type="entry name" value="Sel1_AlgK"/>
</dbReference>
<dbReference type="Gene3D" id="6.10.140.2220">
    <property type="match status" value="1"/>
</dbReference>
<evidence type="ECO:0000256" key="2">
    <source>
        <dbReference type="ARBA" id="ARBA00022771"/>
    </source>
</evidence>
<dbReference type="SUPFAM" id="SSF81901">
    <property type="entry name" value="HCP-like"/>
    <property type="match status" value="1"/>
</dbReference>
<evidence type="ECO:0000256" key="6">
    <source>
        <dbReference type="PROSITE-ProRule" id="PRU00339"/>
    </source>
</evidence>
<dbReference type="SUPFAM" id="SSF48452">
    <property type="entry name" value="TPR-like"/>
    <property type="match status" value="2"/>
</dbReference>
<evidence type="ECO:0000313" key="9">
    <source>
        <dbReference type="EMBL" id="CAF1433324.1"/>
    </source>
</evidence>
<evidence type="ECO:0000313" key="10">
    <source>
        <dbReference type="Proteomes" id="UP000663828"/>
    </source>
</evidence>
<dbReference type="InterPro" id="IPR006597">
    <property type="entry name" value="Sel1-like"/>
</dbReference>
<dbReference type="PROSITE" id="PS01360">
    <property type="entry name" value="ZF_MYND_1"/>
    <property type="match status" value="1"/>
</dbReference>